<protein>
    <submittedName>
        <fullName evidence="3">Unnamed protein product</fullName>
    </submittedName>
</protein>
<feature type="compositionally biased region" description="Polar residues" evidence="2">
    <location>
        <begin position="130"/>
        <end position="146"/>
    </location>
</feature>
<dbReference type="Gene3D" id="6.10.280.230">
    <property type="match status" value="1"/>
</dbReference>
<proteinExistence type="predicted"/>
<feature type="coiled-coil region" evidence="1">
    <location>
        <begin position="2"/>
        <end position="35"/>
    </location>
</feature>
<gene>
    <name evidence="3" type="ORF">Cboi02_000517800</name>
</gene>
<evidence type="ECO:0000313" key="4">
    <source>
        <dbReference type="Proteomes" id="UP001165120"/>
    </source>
</evidence>
<evidence type="ECO:0000256" key="2">
    <source>
        <dbReference type="SAM" id="MobiDB-lite"/>
    </source>
</evidence>
<organism evidence="3 4">
    <name type="scientific">Candida boidinii</name>
    <name type="common">Yeast</name>
    <dbReference type="NCBI Taxonomy" id="5477"/>
    <lineage>
        <taxon>Eukaryota</taxon>
        <taxon>Fungi</taxon>
        <taxon>Dikarya</taxon>
        <taxon>Ascomycota</taxon>
        <taxon>Saccharomycotina</taxon>
        <taxon>Pichiomycetes</taxon>
        <taxon>Pichiales</taxon>
        <taxon>Pichiaceae</taxon>
        <taxon>Ogataea</taxon>
        <taxon>Ogataea/Candida clade</taxon>
    </lineage>
</organism>
<comment type="caution">
    <text evidence="3">The sequence shown here is derived from an EMBL/GenBank/DDBJ whole genome shotgun (WGS) entry which is preliminary data.</text>
</comment>
<dbReference type="Proteomes" id="UP001165120">
    <property type="component" value="Unassembled WGS sequence"/>
</dbReference>
<accession>A0A9W6T664</accession>
<evidence type="ECO:0000313" key="3">
    <source>
        <dbReference type="EMBL" id="GME76445.1"/>
    </source>
</evidence>
<evidence type="ECO:0000256" key="1">
    <source>
        <dbReference type="SAM" id="Coils"/>
    </source>
</evidence>
<name>A0A9W6T664_CANBO</name>
<feature type="compositionally biased region" description="Basic and acidic residues" evidence="2">
    <location>
        <begin position="148"/>
        <end position="159"/>
    </location>
</feature>
<feature type="region of interest" description="Disordered" evidence="2">
    <location>
        <begin position="130"/>
        <end position="159"/>
    </location>
</feature>
<reference evidence="3" key="1">
    <citation type="submission" date="2023-04" db="EMBL/GenBank/DDBJ databases">
        <title>Candida boidinii NBRC 10035.</title>
        <authorList>
            <person name="Ichikawa N."/>
            <person name="Sato H."/>
            <person name="Tonouchi N."/>
        </authorList>
    </citation>
    <scope>NUCLEOTIDE SEQUENCE</scope>
    <source>
        <strain evidence="3">NBRC 10035</strain>
    </source>
</reference>
<keyword evidence="1" id="KW-0175">Coiled coil</keyword>
<sequence length="159" mass="18483">MFEQVENELNELKTLVKEEEKQKEEEMNKDESEKILFAQIAKNVFNTMNGTNKNNTINSNTSQKFQNSNFLKLMQKIGERKIEINNEGNKFIDENGNDIRDYLPDPLKDLKDSDLSYENGAYKNAEIVMQANSENTNRQNPDNSGSLRPEHWDEVFEDA</sequence>
<keyword evidence="4" id="KW-1185">Reference proteome</keyword>
<dbReference type="EMBL" id="BSXN01002387">
    <property type="protein sequence ID" value="GME76445.1"/>
    <property type="molecule type" value="Genomic_DNA"/>
</dbReference>
<dbReference type="AlphaFoldDB" id="A0A9W6T664"/>